<keyword evidence="13 15" id="KW-0472">Membrane</keyword>
<keyword evidence="18" id="KW-0131">Cell cycle</keyword>
<protein>
    <recommendedName>
        <fullName evidence="15">ATP-dependent zinc metalloprotease FtsH</fullName>
        <ecNumber evidence="15">3.4.24.-</ecNumber>
    </recommendedName>
</protein>
<evidence type="ECO:0000256" key="5">
    <source>
        <dbReference type="ARBA" id="ARBA00022692"/>
    </source>
</evidence>
<dbReference type="InterPro" id="IPR005936">
    <property type="entry name" value="FtsH"/>
</dbReference>
<evidence type="ECO:0000256" key="15">
    <source>
        <dbReference type="HAMAP-Rule" id="MF_01458"/>
    </source>
</evidence>
<dbReference type="Pfam" id="PF17862">
    <property type="entry name" value="AAA_lid_3"/>
    <property type="match status" value="1"/>
</dbReference>
<dbReference type="Pfam" id="PF00004">
    <property type="entry name" value="AAA"/>
    <property type="match status" value="1"/>
</dbReference>
<dbReference type="SUPFAM" id="SSF52540">
    <property type="entry name" value="P-loop containing nucleoside triphosphate hydrolases"/>
    <property type="match status" value="1"/>
</dbReference>
<comment type="subunit">
    <text evidence="15">Homohexamer.</text>
</comment>
<sequence>MQTPDNEHKGDSPKNNGNFPFPFGNGKFRFNPFLLGILLLFLVPGIVNFMMRDTTSNRISYSRFRAMVQEGAVSQVTVTDRTIEGMSDIGPFVTYYPSFGDEALMNLLESNNVVVETKPPQDFSMLSIILNLLPLLLLVWIGLRMFRGMNNQGKNIFSVGQNKAKLFEKTKESVLFKDVAGLDSAKEEIQEVVDYLKSPDRYASMGAKIPRGILLVGPPGTGKTLIARAIAGEADVPFYHISGSDFMEMFVGVGASRVRNLFADAKKNSPSIIFIDELDSVGRHRGAGLGGGHDEREQTLNQMLSELDGFEKNDSTIVLAATNRPDILDPALLRPGRFDRRITIGLPSMKDRIKILEIHANHKPLADDINMEKIAQGTPGFSGAELENLLNESAILATRRRVEKITMELIEEARDKVMMGLERKNLTVTEEEKRIIAYHEAGHAVAAAALPNTDPLIKVTVIPRDYAMGVTVQMPKEEQYIYNKHYLTDRLKVLLGGRSAEMLVFGNETSGAANDLKEASKLARKMVTEWGMGETLQLLTANQDHTNVFLGEQIAQGREFSEATMQEIDKEIRTLLSKAYEATNELLTRFRAALDQVADRLLKEEQISGDEVNRIVAEIAG</sequence>
<comment type="caution">
    <text evidence="18">The sequence shown here is derived from an EMBL/GenBank/DDBJ whole genome shotgun (WGS) entry which is preliminary data.</text>
</comment>
<dbReference type="InterPro" id="IPR027417">
    <property type="entry name" value="P-loop_NTPase"/>
</dbReference>
<evidence type="ECO:0000256" key="6">
    <source>
        <dbReference type="ARBA" id="ARBA00022723"/>
    </source>
</evidence>
<dbReference type="InterPro" id="IPR003959">
    <property type="entry name" value="ATPase_AAA_core"/>
</dbReference>
<gene>
    <name evidence="15" type="primary">ftsH</name>
    <name evidence="18" type="ORF">B4O97_04345</name>
</gene>
<keyword evidence="9 15" id="KW-0862">Zinc</keyword>
<dbReference type="GO" id="GO:0030163">
    <property type="term" value="P:protein catabolic process"/>
    <property type="evidence" value="ECO:0007669"/>
    <property type="project" value="UniProtKB-UniRule"/>
</dbReference>
<feature type="domain" description="AAA+ ATPase" evidence="17">
    <location>
        <begin position="209"/>
        <end position="348"/>
    </location>
</feature>
<proteinExistence type="inferred from homology"/>
<dbReference type="EC" id="3.4.24.-" evidence="15"/>
<keyword evidence="6 15" id="KW-0479">Metal-binding</keyword>
<evidence type="ECO:0000313" key="19">
    <source>
        <dbReference type="Proteomes" id="UP000192343"/>
    </source>
</evidence>
<comment type="cofactor">
    <cofactor evidence="15">
        <name>Zn(2+)</name>
        <dbReference type="ChEBI" id="CHEBI:29105"/>
    </cofactor>
    <text evidence="15">Binds 1 zinc ion per subunit.</text>
</comment>
<dbReference type="PROSITE" id="PS00674">
    <property type="entry name" value="AAA"/>
    <property type="match status" value="1"/>
</dbReference>
<dbReference type="RefSeq" id="WP_083048689.1">
    <property type="nucleotide sequence ID" value="NZ_MWQY01000004.1"/>
</dbReference>
<reference evidence="18 19" key="1">
    <citation type="submission" date="2017-03" db="EMBL/GenBank/DDBJ databases">
        <title>Draft Genome sequence of Marispirochaeta sp. strain JC444.</title>
        <authorList>
            <person name="Shivani Y."/>
            <person name="Subhash Y."/>
            <person name="Sasikala C."/>
            <person name="Ramana C."/>
        </authorList>
    </citation>
    <scope>NUCLEOTIDE SEQUENCE [LARGE SCALE GENOMIC DNA]</scope>
    <source>
        <strain evidence="18 19">JC444</strain>
    </source>
</reference>
<dbReference type="CDD" id="cd19501">
    <property type="entry name" value="RecA-like_FtsH"/>
    <property type="match status" value="1"/>
</dbReference>
<dbReference type="InterPro" id="IPR041569">
    <property type="entry name" value="AAA_lid_3"/>
</dbReference>
<dbReference type="GO" id="GO:0005524">
    <property type="term" value="F:ATP binding"/>
    <property type="evidence" value="ECO:0007669"/>
    <property type="project" value="UniProtKB-UniRule"/>
</dbReference>
<comment type="similarity">
    <text evidence="16">Belongs to the AAA ATPase family.</text>
</comment>
<keyword evidence="3 15" id="KW-1003">Cell membrane</keyword>
<evidence type="ECO:0000256" key="11">
    <source>
        <dbReference type="ARBA" id="ARBA00022989"/>
    </source>
</evidence>
<comment type="subcellular location">
    <subcellularLocation>
        <location evidence="15">Cell membrane</location>
        <topology evidence="15">Multi-pass membrane protein</topology>
        <orientation evidence="15">Cytoplasmic side</orientation>
    </subcellularLocation>
    <subcellularLocation>
        <location evidence="1">Membrane</location>
    </subcellularLocation>
</comment>
<keyword evidence="19" id="KW-1185">Reference proteome</keyword>
<dbReference type="SUPFAM" id="SSF140990">
    <property type="entry name" value="FtsH protease domain-like"/>
    <property type="match status" value="1"/>
</dbReference>
<evidence type="ECO:0000256" key="3">
    <source>
        <dbReference type="ARBA" id="ARBA00022475"/>
    </source>
</evidence>
<dbReference type="Gene3D" id="3.30.720.210">
    <property type="match status" value="1"/>
</dbReference>
<keyword evidence="7 15" id="KW-0547">Nucleotide-binding</keyword>
<dbReference type="GO" id="GO:0008270">
    <property type="term" value="F:zinc ion binding"/>
    <property type="evidence" value="ECO:0007669"/>
    <property type="project" value="UniProtKB-UniRule"/>
</dbReference>
<dbReference type="SMART" id="SM00382">
    <property type="entry name" value="AAA"/>
    <property type="match status" value="1"/>
</dbReference>
<keyword evidence="8 15" id="KW-0378">Hydrolase</keyword>
<dbReference type="EMBL" id="MWQY01000004">
    <property type="protein sequence ID" value="ORC36861.1"/>
    <property type="molecule type" value="Genomic_DNA"/>
</dbReference>
<dbReference type="GO" id="GO:0006508">
    <property type="term" value="P:proteolysis"/>
    <property type="evidence" value="ECO:0007669"/>
    <property type="project" value="UniProtKB-KW"/>
</dbReference>
<comment type="function">
    <text evidence="15">Acts as a processive, ATP-dependent zinc metallopeptidase for both cytoplasmic and membrane proteins. Plays a role in the quality control of integral membrane proteins.</text>
</comment>
<name>A0A1Y1S0I5_9SPIO</name>
<feature type="binding site" evidence="15">
    <location>
        <position position="439"/>
    </location>
    <ligand>
        <name>Zn(2+)</name>
        <dbReference type="ChEBI" id="CHEBI:29105"/>
        <note>catalytic</note>
    </ligand>
</feature>
<dbReference type="GO" id="GO:0004176">
    <property type="term" value="F:ATP-dependent peptidase activity"/>
    <property type="evidence" value="ECO:0007669"/>
    <property type="project" value="InterPro"/>
</dbReference>
<evidence type="ECO:0000256" key="16">
    <source>
        <dbReference type="RuleBase" id="RU003651"/>
    </source>
</evidence>
<feature type="binding site" evidence="15">
    <location>
        <position position="515"/>
    </location>
    <ligand>
        <name>Zn(2+)</name>
        <dbReference type="ChEBI" id="CHEBI:29105"/>
        <note>catalytic</note>
    </ligand>
</feature>
<feature type="transmembrane region" description="Helical" evidence="15">
    <location>
        <begin position="33"/>
        <end position="51"/>
    </location>
</feature>
<feature type="binding site" evidence="15">
    <location>
        <begin position="217"/>
        <end position="224"/>
    </location>
    <ligand>
        <name>ATP</name>
        <dbReference type="ChEBI" id="CHEBI:30616"/>
    </ligand>
</feature>
<dbReference type="Gene3D" id="1.10.8.60">
    <property type="match status" value="1"/>
</dbReference>
<dbReference type="STRING" id="1963862.B4O97_04345"/>
<dbReference type="FunFam" id="1.20.58.760:FF:000001">
    <property type="entry name" value="ATP-dependent zinc metalloprotease FtsH"/>
    <property type="match status" value="1"/>
</dbReference>
<dbReference type="Gene3D" id="1.20.58.760">
    <property type="entry name" value="Peptidase M41"/>
    <property type="match status" value="1"/>
</dbReference>
<dbReference type="OrthoDB" id="9809379at2"/>
<evidence type="ECO:0000256" key="10">
    <source>
        <dbReference type="ARBA" id="ARBA00022840"/>
    </source>
</evidence>
<evidence type="ECO:0000256" key="4">
    <source>
        <dbReference type="ARBA" id="ARBA00022670"/>
    </source>
</evidence>
<dbReference type="Proteomes" id="UP000192343">
    <property type="component" value="Unassembled WGS sequence"/>
</dbReference>
<dbReference type="PANTHER" id="PTHR23076:SF97">
    <property type="entry name" value="ATP-DEPENDENT ZINC METALLOPROTEASE YME1L1"/>
    <property type="match status" value="1"/>
</dbReference>
<dbReference type="InterPro" id="IPR037219">
    <property type="entry name" value="Peptidase_M41-like"/>
</dbReference>
<dbReference type="Pfam" id="PF01434">
    <property type="entry name" value="Peptidase_M41"/>
    <property type="match status" value="1"/>
</dbReference>
<feature type="active site" evidence="15">
    <location>
        <position position="440"/>
    </location>
</feature>
<dbReference type="InterPro" id="IPR000642">
    <property type="entry name" value="Peptidase_M41"/>
</dbReference>
<dbReference type="Pfam" id="PF06480">
    <property type="entry name" value="FtsH_ext"/>
    <property type="match status" value="1"/>
</dbReference>
<comment type="similarity">
    <text evidence="14 15">In the central section; belongs to the AAA ATPase family.</text>
</comment>
<dbReference type="GO" id="GO:0051301">
    <property type="term" value="P:cell division"/>
    <property type="evidence" value="ECO:0007669"/>
    <property type="project" value="UniProtKB-KW"/>
</dbReference>
<keyword evidence="4 15" id="KW-0645">Protease</keyword>
<dbReference type="GO" id="GO:0016887">
    <property type="term" value="F:ATP hydrolysis activity"/>
    <property type="evidence" value="ECO:0007669"/>
    <property type="project" value="UniProtKB-UniRule"/>
</dbReference>
<dbReference type="HAMAP" id="MF_01458">
    <property type="entry name" value="FtsH"/>
    <property type="match status" value="1"/>
</dbReference>
<feature type="binding site" evidence="15">
    <location>
        <position position="443"/>
    </location>
    <ligand>
        <name>Zn(2+)</name>
        <dbReference type="ChEBI" id="CHEBI:29105"/>
        <note>catalytic</note>
    </ligand>
</feature>
<accession>A0A1Y1S0I5</accession>
<dbReference type="Gene3D" id="3.40.50.300">
    <property type="entry name" value="P-loop containing nucleotide triphosphate hydrolases"/>
    <property type="match status" value="1"/>
</dbReference>
<dbReference type="InterPro" id="IPR003960">
    <property type="entry name" value="ATPase_AAA_CS"/>
</dbReference>
<organism evidence="18 19">
    <name type="scientific">Marispirochaeta aestuarii</name>
    <dbReference type="NCBI Taxonomy" id="1963862"/>
    <lineage>
        <taxon>Bacteria</taxon>
        <taxon>Pseudomonadati</taxon>
        <taxon>Spirochaetota</taxon>
        <taxon>Spirochaetia</taxon>
        <taxon>Spirochaetales</taxon>
        <taxon>Spirochaetaceae</taxon>
        <taxon>Marispirochaeta</taxon>
    </lineage>
</organism>
<feature type="transmembrane region" description="Helical" evidence="15">
    <location>
        <begin position="123"/>
        <end position="143"/>
    </location>
</feature>
<evidence type="ECO:0000256" key="2">
    <source>
        <dbReference type="ARBA" id="ARBA00010044"/>
    </source>
</evidence>
<dbReference type="FunFam" id="3.40.50.300:FF:000001">
    <property type="entry name" value="ATP-dependent zinc metalloprotease FtsH"/>
    <property type="match status" value="1"/>
</dbReference>
<dbReference type="InterPro" id="IPR011546">
    <property type="entry name" value="Pept_M41_FtsH_extracell"/>
</dbReference>
<dbReference type="InterPro" id="IPR003593">
    <property type="entry name" value="AAA+_ATPase"/>
</dbReference>
<evidence type="ECO:0000256" key="8">
    <source>
        <dbReference type="ARBA" id="ARBA00022801"/>
    </source>
</evidence>
<dbReference type="PANTHER" id="PTHR23076">
    <property type="entry name" value="METALLOPROTEASE M41 FTSH"/>
    <property type="match status" value="1"/>
</dbReference>
<evidence type="ECO:0000256" key="12">
    <source>
        <dbReference type="ARBA" id="ARBA00023049"/>
    </source>
</evidence>
<evidence type="ECO:0000256" key="14">
    <source>
        <dbReference type="ARBA" id="ARBA00061570"/>
    </source>
</evidence>
<evidence type="ECO:0000256" key="7">
    <source>
        <dbReference type="ARBA" id="ARBA00022741"/>
    </source>
</evidence>
<keyword evidence="11 15" id="KW-1133">Transmembrane helix</keyword>
<keyword evidence="12 15" id="KW-0482">Metalloprotease</keyword>
<evidence type="ECO:0000256" key="9">
    <source>
        <dbReference type="ARBA" id="ARBA00022833"/>
    </source>
</evidence>
<dbReference type="GO" id="GO:0004222">
    <property type="term" value="F:metalloendopeptidase activity"/>
    <property type="evidence" value="ECO:0007669"/>
    <property type="project" value="InterPro"/>
</dbReference>
<dbReference type="NCBIfam" id="TIGR01241">
    <property type="entry name" value="FtsH_fam"/>
    <property type="match status" value="1"/>
</dbReference>
<evidence type="ECO:0000259" key="17">
    <source>
        <dbReference type="SMART" id="SM00382"/>
    </source>
</evidence>
<evidence type="ECO:0000313" key="18">
    <source>
        <dbReference type="EMBL" id="ORC36861.1"/>
    </source>
</evidence>
<dbReference type="FunFam" id="1.10.8.60:FF:000001">
    <property type="entry name" value="ATP-dependent zinc metalloprotease FtsH"/>
    <property type="match status" value="1"/>
</dbReference>
<dbReference type="AlphaFoldDB" id="A0A1Y1S0I5"/>
<comment type="similarity">
    <text evidence="2 15">In the C-terminal section; belongs to the peptidase M41 family.</text>
</comment>
<keyword evidence="10 15" id="KW-0067">ATP-binding</keyword>
<evidence type="ECO:0000256" key="1">
    <source>
        <dbReference type="ARBA" id="ARBA00004370"/>
    </source>
</evidence>
<evidence type="ECO:0000256" key="13">
    <source>
        <dbReference type="ARBA" id="ARBA00023136"/>
    </source>
</evidence>
<keyword evidence="18" id="KW-0132">Cell division</keyword>
<dbReference type="GO" id="GO:0005886">
    <property type="term" value="C:plasma membrane"/>
    <property type="evidence" value="ECO:0007669"/>
    <property type="project" value="UniProtKB-SubCell"/>
</dbReference>
<keyword evidence="5 15" id="KW-0812">Transmembrane</keyword>